<dbReference type="Pfam" id="PF12028">
    <property type="entry name" value="DUF3515"/>
    <property type="match status" value="1"/>
</dbReference>
<protein>
    <recommendedName>
        <fullName evidence="4">DUF3515 domain-containing protein</fullName>
    </recommendedName>
</protein>
<feature type="signal peptide" evidence="1">
    <location>
        <begin position="1"/>
        <end position="34"/>
    </location>
</feature>
<evidence type="ECO:0000313" key="3">
    <source>
        <dbReference type="Proteomes" id="UP000030182"/>
    </source>
</evidence>
<organism evidence="2 3">
    <name type="scientific">Dermabacter hominis 1368</name>
    <dbReference type="NCBI Taxonomy" id="1450519"/>
    <lineage>
        <taxon>Bacteria</taxon>
        <taxon>Bacillati</taxon>
        <taxon>Actinomycetota</taxon>
        <taxon>Actinomycetes</taxon>
        <taxon>Micrococcales</taxon>
        <taxon>Dermabacteraceae</taxon>
        <taxon>Dermabacter</taxon>
    </lineage>
</organism>
<dbReference type="Proteomes" id="UP000030182">
    <property type="component" value="Unassembled WGS sequence"/>
</dbReference>
<feature type="chain" id="PRO_5047129549" description="DUF3515 domain-containing protein" evidence="1">
    <location>
        <begin position="35"/>
        <end position="179"/>
    </location>
</feature>
<keyword evidence="1" id="KW-0732">Signal</keyword>
<dbReference type="EMBL" id="JDRS01000009">
    <property type="protein sequence ID" value="KDS93171.1"/>
    <property type="molecule type" value="Genomic_DNA"/>
</dbReference>
<name>A0ABR4SJ03_9MICO</name>
<evidence type="ECO:0000313" key="2">
    <source>
        <dbReference type="EMBL" id="KDS93171.1"/>
    </source>
</evidence>
<gene>
    <name evidence="2" type="ORF">DHOM_07455</name>
</gene>
<dbReference type="InterPro" id="IPR021903">
    <property type="entry name" value="DUF3515"/>
</dbReference>
<sequence length="179" mass="18601">MVFMMHTPPAQPLACALQRALVAPLAIGSTLALAACGAVAVPPPEADATNPRCAEIIVSLPDTLLGLDRSETTAQSTAAWGHGDSTIVLRCGVTPPPPTTDLCTTIAARNGKEIDWIVKEDDKRGIVHMTTYGREPAIDVTVPRSVAPDQPSAAAIELASLIAQVPQSGGRCLAFDDAQ</sequence>
<reference evidence="2 3" key="1">
    <citation type="submission" date="2014-01" db="EMBL/GenBank/DDBJ databases">
        <title>Draft genome sequence of the multidrug-resistant clinical isolate Dermabacter hominis 1368.</title>
        <authorList>
            <person name="Albersmeier A."/>
            <person name="Bomholt C."/>
            <person name="Glaub A."/>
            <person name="Ruckert C."/>
            <person name="Soriano F."/>
            <person name="Fernandez-Natal I."/>
            <person name="Tauch A."/>
        </authorList>
    </citation>
    <scope>NUCLEOTIDE SEQUENCE [LARGE SCALE GENOMIC DNA]</scope>
    <source>
        <strain evidence="2 3">1368</strain>
    </source>
</reference>
<evidence type="ECO:0008006" key="4">
    <source>
        <dbReference type="Google" id="ProtNLM"/>
    </source>
</evidence>
<keyword evidence="3" id="KW-1185">Reference proteome</keyword>
<proteinExistence type="predicted"/>
<evidence type="ECO:0000256" key="1">
    <source>
        <dbReference type="SAM" id="SignalP"/>
    </source>
</evidence>
<accession>A0ABR4SJ03</accession>
<comment type="caution">
    <text evidence="2">The sequence shown here is derived from an EMBL/GenBank/DDBJ whole genome shotgun (WGS) entry which is preliminary data.</text>
</comment>